<comment type="function">
    <text evidence="6 8 9">Necessary for efficient RNA polymerase transcription elongation past template-encoded arresting sites. The arresting sites in DNA have the property of trapping a certain fraction of elongating RNA polymerases that pass through, resulting in locked ternary complexes. Cleavage of the nascent transcript by cleavage factors such as GreA or GreB allows the resumption of elongation from the new 3'terminus. GreA releases sequences of 2 to 3 nucleotides.</text>
</comment>
<keyword evidence="5 8" id="KW-0804">Transcription</keyword>
<dbReference type="InterPro" id="IPR036953">
    <property type="entry name" value="GreA/GreB_C_sf"/>
</dbReference>
<dbReference type="SUPFAM" id="SSF54534">
    <property type="entry name" value="FKBP-like"/>
    <property type="match status" value="1"/>
</dbReference>
<feature type="domain" description="Transcription elongation factor GreA/GreB N-terminal" evidence="11">
    <location>
        <begin position="5"/>
        <end position="73"/>
    </location>
</feature>
<evidence type="ECO:0000259" key="11">
    <source>
        <dbReference type="Pfam" id="PF03449"/>
    </source>
</evidence>
<dbReference type="FunFam" id="3.10.50.30:FF:000001">
    <property type="entry name" value="Transcription elongation factor GreA"/>
    <property type="match status" value="1"/>
</dbReference>
<dbReference type="NCBIfam" id="NF001263">
    <property type="entry name" value="PRK00226.1-4"/>
    <property type="match status" value="1"/>
</dbReference>
<sequence>MPNQYLTKEGLEKLRKELKELKDVTRPETIQRLEAAKALGDLSENAEYHDAKDTLAFIEGRIRELEDTLHNAVLIEEGKKGETVTLGSTLDVESRGVRRTFHIVGSNEADPAAGNISNESPMGAAFLGHKKGDEVEVTTPGGVTVYTIIQVE</sequence>
<evidence type="ECO:0000259" key="10">
    <source>
        <dbReference type="Pfam" id="PF01272"/>
    </source>
</evidence>
<organism evidence="12 13">
    <name type="scientific">candidate division WWE3 bacterium</name>
    <dbReference type="NCBI Taxonomy" id="2053526"/>
    <lineage>
        <taxon>Bacteria</taxon>
        <taxon>Katanobacteria</taxon>
    </lineage>
</organism>
<dbReference type="NCBIfam" id="TIGR01462">
    <property type="entry name" value="greA"/>
    <property type="match status" value="1"/>
</dbReference>
<dbReference type="InterPro" id="IPR036805">
    <property type="entry name" value="Tscrpt_elong_fac_GreA/B_N_sf"/>
</dbReference>
<evidence type="ECO:0000256" key="6">
    <source>
        <dbReference type="ARBA" id="ARBA00024916"/>
    </source>
</evidence>
<accession>A0A928TRA5</accession>
<dbReference type="FunFam" id="1.10.287.180:FF:000001">
    <property type="entry name" value="Transcription elongation factor GreA"/>
    <property type="match status" value="1"/>
</dbReference>
<feature type="domain" description="Transcription elongation factor GreA/GreB C-terminal" evidence="10">
    <location>
        <begin position="82"/>
        <end position="152"/>
    </location>
</feature>
<evidence type="ECO:0000256" key="9">
    <source>
        <dbReference type="RuleBase" id="RU000556"/>
    </source>
</evidence>
<keyword evidence="12" id="KW-0648">Protein biosynthesis</keyword>
<gene>
    <name evidence="8 12" type="primary">greA</name>
    <name evidence="12" type="ORF">HS096_00420</name>
</gene>
<comment type="caution">
    <text evidence="12">The sequence shown here is derived from an EMBL/GenBank/DDBJ whole genome shotgun (WGS) entry which is preliminary data.</text>
</comment>
<dbReference type="PANTHER" id="PTHR30437">
    <property type="entry name" value="TRANSCRIPTION ELONGATION FACTOR GREA"/>
    <property type="match status" value="1"/>
</dbReference>
<dbReference type="Gene3D" id="1.10.287.180">
    <property type="entry name" value="Transcription elongation factor, GreA/GreB, N-terminal domain"/>
    <property type="match status" value="1"/>
</dbReference>
<evidence type="ECO:0000256" key="3">
    <source>
        <dbReference type="ARBA" id="ARBA00023015"/>
    </source>
</evidence>
<evidence type="ECO:0000256" key="2">
    <source>
        <dbReference type="ARBA" id="ARBA00013729"/>
    </source>
</evidence>
<protein>
    <recommendedName>
        <fullName evidence="2 8">Transcription elongation factor GreA</fullName>
    </recommendedName>
    <alternativeName>
        <fullName evidence="7 8">Transcript cleavage factor GreA</fullName>
    </alternativeName>
</protein>
<dbReference type="InterPro" id="IPR001437">
    <property type="entry name" value="Tscrpt_elong_fac_GreA/B_C"/>
</dbReference>
<dbReference type="GO" id="GO:0070063">
    <property type="term" value="F:RNA polymerase binding"/>
    <property type="evidence" value="ECO:0007669"/>
    <property type="project" value="InterPro"/>
</dbReference>
<evidence type="ECO:0000256" key="1">
    <source>
        <dbReference type="ARBA" id="ARBA00008213"/>
    </source>
</evidence>
<evidence type="ECO:0000313" key="12">
    <source>
        <dbReference type="EMBL" id="MBE7524852.1"/>
    </source>
</evidence>
<dbReference type="GO" id="GO:0003677">
    <property type="term" value="F:DNA binding"/>
    <property type="evidence" value="ECO:0007669"/>
    <property type="project" value="UniProtKB-UniRule"/>
</dbReference>
<evidence type="ECO:0000256" key="7">
    <source>
        <dbReference type="ARBA" id="ARBA00030776"/>
    </source>
</evidence>
<reference evidence="12" key="1">
    <citation type="submission" date="2020-05" db="EMBL/GenBank/DDBJ databases">
        <title>High-Quality Genomes of Partial-Nitritation/Anammox System by Hierarchical Clustering Based Hybrid Assembly.</title>
        <authorList>
            <person name="Liu L."/>
            <person name="Wang Y."/>
            <person name="Che Y."/>
            <person name="Chen Y."/>
            <person name="Xia Y."/>
            <person name="Luo R."/>
            <person name="Cheng S.H."/>
            <person name="Zheng C."/>
            <person name="Zhang T."/>
        </authorList>
    </citation>
    <scope>NUCLEOTIDE SEQUENCE</scope>
    <source>
        <strain evidence="12">H1_PAT1</strain>
    </source>
</reference>
<dbReference type="PIRSF" id="PIRSF006092">
    <property type="entry name" value="GreA_GreB"/>
    <property type="match status" value="1"/>
</dbReference>
<dbReference type="HAMAP" id="MF_00105">
    <property type="entry name" value="GreA_GreB"/>
    <property type="match status" value="1"/>
</dbReference>
<dbReference type="Pfam" id="PF03449">
    <property type="entry name" value="GreA_GreB_N"/>
    <property type="match status" value="1"/>
</dbReference>
<evidence type="ECO:0000256" key="5">
    <source>
        <dbReference type="ARBA" id="ARBA00023163"/>
    </source>
</evidence>
<dbReference type="Pfam" id="PF01272">
    <property type="entry name" value="GreA_GreB"/>
    <property type="match status" value="1"/>
</dbReference>
<comment type="similarity">
    <text evidence="1 8 9">Belongs to the GreA/GreB family.</text>
</comment>
<evidence type="ECO:0000256" key="4">
    <source>
        <dbReference type="ARBA" id="ARBA00023125"/>
    </source>
</evidence>
<dbReference type="SUPFAM" id="SSF46557">
    <property type="entry name" value="GreA transcript cleavage protein, N-terminal domain"/>
    <property type="match status" value="1"/>
</dbReference>
<dbReference type="Gene3D" id="3.10.50.30">
    <property type="entry name" value="Transcription elongation factor, GreA/GreB, C-terminal domain"/>
    <property type="match status" value="1"/>
</dbReference>
<dbReference type="InterPro" id="IPR023459">
    <property type="entry name" value="Tscrpt_elong_fac_GreA/B_fam"/>
</dbReference>
<keyword evidence="4 8" id="KW-0238">DNA-binding</keyword>
<dbReference type="GO" id="GO:0003746">
    <property type="term" value="F:translation elongation factor activity"/>
    <property type="evidence" value="ECO:0007669"/>
    <property type="project" value="UniProtKB-KW"/>
</dbReference>
<proteinExistence type="inferred from homology"/>
<dbReference type="Proteomes" id="UP000710385">
    <property type="component" value="Unassembled WGS sequence"/>
</dbReference>
<dbReference type="EMBL" id="JABTTY010000001">
    <property type="protein sequence ID" value="MBE7524852.1"/>
    <property type="molecule type" value="Genomic_DNA"/>
</dbReference>
<dbReference type="GO" id="GO:0006354">
    <property type="term" value="P:DNA-templated transcription elongation"/>
    <property type="evidence" value="ECO:0007669"/>
    <property type="project" value="TreeGrafter"/>
</dbReference>
<dbReference type="InterPro" id="IPR006359">
    <property type="entry name" value="Tscrpt_elong_fac_GreA"/>
</dbReference>
<dbReference type="PANTHER" id="PTHR30437:SF4">
    <property type="entry name" value="TRANSCRIPTION ELONGATION FACTOR GREA"/>
    <property type="match status" value="1"/>
</dbReference>
<evidence type="ECO:0000256" key="8">
    <source>
        <dbReference type="HAMAP-Rule" id="MF_00105"/>
    </source>
</evidence>
<name>A0A928TRA5_UNCKA</name>
<dbReference type="AlphaFoldDB" id="A0A928TRA5"/>
<dbReference type="InterPro" id="IPR022691">
    <property type="entry name" value="Tscrpt_elong_fac_GreA/B_N"/>
</dbReference>
<keyword evidence="3 8" id="KW-0805">Transcription regulation</keyword>
<evidence type="ECO:0000313" key="13">
    <source>
        <dbReference type="Proteomes" id="UP000710385"/>
    </source>
</evidence>
<dbReference type="InterPro" id="IPR028624">
    <property type="entry name" value="Tscrpt_elong_fac_GreA/B"/>
</dbReference>
<dbReference type="GO" id="GO:0032784">
    <property type="term" value="P:regulation of DNA-templated transcription elongation"/>
    <property type="evidence" value="ECO:0007669"/>
    <property type="project" value="UniProtKB-UniRule"/>
</dbReference>
<keyword evidence="12" id="KW-0251">Elongation factor</keyword>